<proteinExistence type="predicted"/>
<dbReference type="EMBL" id="LFWV01000042">
    <property type="protein sequence ID" value="KON31129.1"/>
    <property type="molecule type" value="Genomic_DNA"/>
</dbReference>
<organism evidence="1 2">
    <name type="scientific">miscellaneous Crenarchaeota group-1 archaeon SG8-32-3</name>
    <dbReference type="NCBI Taxonomy" id="1685125"/>
    <lineage>
        <taxon>Archaea</taxon>
        <taxon>Candidatus Bathyarchaeota</taxon>
        <taxon>MCG-1</taxon>
    </lineage>
</organism>
<comment type="caution">
    <text evidence="1">The sequence shown here is derived from an EMBL/GenBank/DDBJ whole genome shotgun (WGS) entry which is preliminary data.</text>
</comment>
<accession>A0A0M0BRS3</accession>
<name>A0A0M0BRS3_9ARCH</name>
<sequence length="94" mass="11213">MKTRLLYTCNKIIKNTLQNNLALIAIDAALILPKNTYFFRKTDKERIRMRYRVLHPNFLAMKKLILRVIRLNKLIEEKTYKIIEVHPTSTQKAL</sequence>
<dbReference type="AlphaFoldDB" id="A0A0M0BRS3"/>
<gene>
    <name evidence="1" type="ORF">AC478_03280</name>
</gene>
<evidence type="ECO:0000313" key="2">
    <source>
        <dbReference type="Proteomes" id="UP000054016"/>
    </source>
</evidence>
<evidence type="ECO:0000313" key="1">
    <source>
        <dbReference type="EMBL" id="KON31129.1"/>
    </source>
</evidence>
<protein>
    <submittedName>
        <fullName evidence="1">Uncharacterized protein</fullName>
    </submittedName>
</protein>
<reference evidence="2" key="1">
    <citation type="submission" date="2015-06" db="EMBL/GenBank/DDBJ databases">
        <title>New insights into the roles of widespread benthic archaea in carbon and nitrogen cycling.</title>
        <authorList>
            <person name="Lazar C.S."/>
            <person name="Baker B.J."/>
            <person name="Seitz K.W."/>
            <person name="Hyde A.S."/>
            <person name="Dick G.J."/>
            <person name="Hinrichs K.-U."/>
            <person name="Teske A.P."/>
        </authorList>
    </citation>
    <scope>NUCLEOTIDE SEQUENCE [LARGE SCALE GENOMIC DNA]</scope>
</reference>
<dbReference type="Proteomes" id="UP000054016">
    <property type="component" value="Unassembled WGS sequence"/>
</dbReference>